<dbReference type="NCBIfam" id="NF003519">
    <property type="entry name" value="PRK05182.2-5"/>
    <property type="match status" value="1"/>
</dbReference>
<keyword evidence="14" id="KW-1185">Reference proteome</keyword>
<evidence type="ECO:0000313" key="14">
    <source>
        <dbReference type="Proteomes" id="UP000063964"/>
    </source>
</evidence>
<dbReference type="GO" id="GO:0000428">
    <property type="term" value="C:DNA-directed RNA polymerase complex"/>
    <property type="evidence" value="ECO:0007669"/>
    <property type="project" value="UniProtKB-KW"/>
</dbReference>
<dbReference type="Gene3D" id="3.30.1360.10">
    <property type="entry name" value="RNA polymerase, RBP11-like subunit"/>
    <property type="match status" value="1"/>
</dbReference>
<dbReference type="Pfam" id="PF01193">
    <property type="entry name" value="RNA_pol_L"/>
    <property type="match status" value="1"/>
</dbReference>
<keyword evidence="6 11" id="KW-0548">Nucleotidyltransferase</keyword>
<evidence type="ECO:0000313" key="13">
    <source>
        <dbReference type="EMBL" id="AMD91820.1"/>
    </source>
</evidence>
<comment type="function">
    <text evidence="11">DNA-dependent RNA polymerase catalyzes the transcription of DNA into RNA using the four ribonucleoside triphosphates as substrates.</text>
</comment>
<dbReference type="KEGG" id="doa:AXF15_00910"/>
<name>A0A109W5D5_9BACT</name>
<evidence type="ECO:0000256" key="1">
    <source>
        <dbReference type="ARBA" id="ARBA00007123"/>
    </source>
</evidence>
<dbReference type="InterPro" id="IPR011262">
    <property type="entry name" value="DNA-dir_RNA_pol_insert"/>
</dbReference>
<dbReference type="STRING" id="888061.AXF15_00910"/>
<evidence type="ECO:0000256" key="5">
    <source>
        <dbReference type="ARBA" id="ARBA00022679"/>
    </source>
</evidence>
<keyword evidence="5 11" id="KW-0808">Transferase</keyword>
<dbReference type="OrthoDB" id="9805706at2"/>
<dbReference type="InterPro" id="IPR036643">
    <property type="entry name" value="RNApol_insert_sf"/>
</dbReference>
<dbReference type="AlphaFoldDB" id="A0A109W5D5"/>
<evidence type="ECO:0000256" key="4">
    <source>
        <dbReference type="ARBA" id="ARBA00022478"/>
    </source>
</evidence>
<evidence type="ECO:0000256" key="7">
    <source>
        <dbReference type="ARBA" id="ARBA00023163"/>
    </source>
</evidence>
<dbReference type="SUPFAM" id="SSF55257">
    <property type="entry name" value="RBP11-like subunits of RNA polymerase"/>
    <property type="match status" value="1"/>
</dbReference>
<evidence type="ECO:0000256" key="10">
    <source>
        <dbReference type="ARBA" id="ARBA00048552"/>
    </source>
</evidence>
<dbReference type="GO" id="GO:0006351">
    <property type="term" value="P:DNA-templated transcription"/>
    <property type="evidence" value="ECO:0007669"/>
    <property type="project" value="UniProtKB-UniRule"/>
</dbReference>
<comment type="catalytic activity">
    <reaction evidence="10 11">
        <text>RNA(n) + a ribonucleoside 5'-triphosphate = RNA(n+1) + diphosphate</text>
        <dbReference type="Rhea" id="RHEA:21248"/>
        <dbReference type="Rhea" id="RHEA-COMP:14527"/>
        <dbReference type="Rhea" id="RHEA-COMP:17342"/>
        <dbReference type="ChEBI" id="CHEBI:33019"/>
        <dbReference type="ChEBI" id="CHEBI:61557"/>
        <dbReference type="ChEBI" id="CHEBI:140395"/>
        <dbReference type="EC" id="2.7.7.6"/>
    </reaction>
</comment>
<dbReference type="SUPFAM" id="SSF47789">
    <property type="entry name" value="C-terminal domain of RNA polymerase alpha subunit"/>
    <property type="match status" value="1"/>
</dbReference>
<reference evidence="14" key="1">
    <citation type="submission" date="2016-02" db="EMBL/GenBank/DDBJ databases">
        <authorList>
            <person name="Holder M.E."/>
            <person name="Ajami N.J."/>
            <person name="Petrosino J.F."/>
        </authorList>
    </citation>
    <scope>NUCLEOTIDE SEQUENCE [LARGE SCALE GENOMIC DNA]</scope>
    <source>
        <strain evidence="14">DSM 12838</strain>
    </source>
</reference>
<feature type="region of interest" description="Alpha C-terminal domain (alpha-CTD)" evidence="11">
    <location>
        <begin position="260"/>
        <end position="348"/>
    </location>
</feature>
<dbReference type="GO" id="GO:0005737">
    <property type="term" value="C:cytoplasm"/>
    <property type="evidence" value="ECO:0007669"/>
    <property type="project" value="UniProtKB-ARBA"/>
</dbReference>
<dbReference type="GO" id="GO:0003899">
    <property type="term" value="F:DNA-directed RNA polymerase activity"/>
    <property type="evidence" value="ECO:0007669"/>
    <property type="project" value="UniProtKB-UniRule"/>
</dbReference>
<dbReference type="FunFam" id="2.170.120.12:FF:000001">
    <property type="entry name" value="DNA-directed RNA polymerase subunit alpha"/>
    <property type="match status" value="1"/>
</dbReference>
<dbReference type="EC" id="2.7.7.6" evidence="2 11"/>
<evidence type="ECO:0000256" key="3">
    <source>
        <dbReference type="ARBA" id="ARBA00015972"/>
    </source>
</evidence>
<evidence type="ECO:0000256" key="11">
    <source>
        <dbReference type="HAMAP-Rule" id="MF_00059"/>
    </source>
</evidence>
<evidence type="ECO:0000259" key="12">
    <source>
        <dbReference type="SMART" id="SM00662"/>
    </source>
</evidence>
<evidence type="ECO:0000256" key="6">
    <source>
        <dbReference type="ARBA" id="ARBA00022695"/>
    </source>
</evidence>
<keyword evidence="4 11" id="KW-0240">DNA-directed RNA polymerase</keyword>
<evidence type="ECO:0000256" key="2">
    <source>
        <dbReference type="ARBA" id="ARBA00012418"/>
    </source>
</evidence>
<dbReference type="RefSeq" id="WP_066602057.1">
    <property type="nucleotide sequence ID" value="NZ_CP014230.1"/>
</dbReference>
<dbReference type="Pfam" id="PF03118">
    <property type="entry name" value="RNA_pol_A_CTD"/>
    <property type="match status" value="1"/>
</dbReference>
<gene>
    <name evidence="11" type="primary">rpoA</name>
    <name evidence="13" type="ORF">AXF15_00910</name>
</gene>
<dbReference type="SMART" id="SM00662">
    <property type="entry name" value="RPOLD"/>
    <property type="match status" value="1"/>
</dbReference>
<dbReference type="Gene3D" id="1.10.150.20">
    <property type="entry name" value="5' to 3' exonuclease, C-terminal subdomain"/>
    <property type="match status" value="1"/>
</dbReference>
<dbReference type="EMBL" id="CP014230">
    <property type="protein sequence ID" value="AMD91820.1"/>
    <property type="molecule type" value="Genomic_DNA"/>
</dbReference>
<dbReference type="NCBIfam" id="NF003513">
    <property type="entry name" value="PRK05182.1-2"/>
    <property type="match status" value="1"/>
</dbReference>
<evidence type="ECO:0000256" key="8">
    <source>
        <dbReference type="ARBA" id="ARBA00032524"/>
    </source>
</evidence>
<dbReference type="GO" id="GO:0003677">
    <property type="term" value="F:DNA binding"/>
    <property type="evidence" value="ECO:0007669"/>
    <property type="project" value="UniProtKB-UniRule"/>
</dbReference>
<dbReference type="NCBIfam" id="TIGR02027">
    <property type="entry name" value="rpoA"/>
    <property type="match status" value="1"/>
</dbReference>
<accession>A0A109W5D5</accession>
<protein>
    <recommendedName>
        <fullName evidence="3 11">DNA-directed RNA polymerase subunit alpha</fullName>
        <shortName evidence="11">RNAP subunit alpha</shortName>
        <ecNumber evidence="2 11">2.7.7.6</ecNumber>
    </recommendedName>
    <alternativeName>
        <fullName evidence="9 11">RNA polymerase subunit alpha</fullName>
    </alternativeName>
    <alternativeName>
        <fullName evidence="8 11">Transcriptase subunit alpha</fullName>
    </alternativeName>
</protein>
<feature type="region of interest" description="Alpha N-terminal domain (alpha-NTD)" evidence="11">
    <location>
        <begin position="1"/>
        <end position="243"/>
    </location>
</feature>
<dbReference type="Proteomes" id="UP000063964">
    <property type="component" value="Chromosome"/>
</dbReference>
<dbReference type="Gene3D" id="2.170.120.12">
    <property type="entry name" value="DNA-directed RNA polymerase, insert domain"/>
    <property type="match status" value="1"/>
</dbReference>
<proteinExistence type="inferred from homology"/>
<feature type="domain" description="DNA-directed RNA polymerase RpoA/D/Rpb3-type" evidence="12">
    <location>
        <begin position="35"/>
        <end position="242"/>
    </location>
</feature>
<sequence>MTSTYSGDSKVYVRNWAELVRPEQLVRDSKSSDMYGRFVCEPLERGFGTTIGNALRRVLLSSLQGAAPVSVKIQGIQHEFTTIPGVNEDVTDIVLNLKQLRVAMNTPEPQKVQLIANAKGVVTAAAIMENQHIRILNPELHIATLSEDIDLVMDLEFRMGKGYVPAEMHEELDNEIGVITLDSSFSPIRKVAYAVEQARVGQMTNYDKLIMEVWTDGSVSPEDALAYSAKILKDQLSVFINFDEGSADIEKAKSKPQDKINENLFKNIEDLELPVRASNCLKSAGIHIVGELVQKTEADLLKTKNFGRKSLEDIRRVLESMGLDFGIRVDGFNELYQDWLKRNEEDEA</sequence>
<dbReference type="HAMAP" id="MF_00059">
    <property type="entry name" value="RNApol_bact_RpoA"/>
    <property type="match status" value="1"/>
</dbReference>
<comment type="domain">
    <text evidence="11">The N-terminal domain is essential for RNAP assembly and basal transcription, whereas the C-terminal domain is involved in interaction with transcriptional regulators and with upstream promoter elements.</text>
</comment>
<keyword evidence="7 11" id="KW-0804">Transcription</keyword>
<dbReference type="GO" id="GO:0046983">
    <property type="term" value="F:protein dimerization activity"/>
    <property type="evidence" value="ECO:0007669"/>
    <property type="project" value="InterPro"/>
</dbReference>
<comment type="subunit">
    <text evidence="11">Homodimer. The RNAP catalytic core consists of 2 alpha, 1 beta, 1 beta' and 1 omega subunit. When a sigma factor is associated with the core the holoenzyme is formed, which can initiate transcription.</text>
</comment>
<dbReference type="SUPFAM" id="SSF56553">
    <property type="entry name" value="Insert subdomain of RNA polymerase alpha subunit"/>
    <property type="match status" value="1"/>
</dbReference>
<comment type="similarity">
    <text evidence="1 11">Belongs to the RNA polymerase alpha chain family.</text>
</comment>
<evidence type="ECO:0000256" key="9">
    <source>
        <dbReference type="ARBA" id="ARBA00033070"/>
    </source>
</evidence>
<dbReference type="InterPro" id="IPR011263">
    <property type="entry name" value="DNA-dir_RNA_pol_RpoA/D/Rpb3"/>
</dbReference>
<dbReference type="InterPro" id="IPR011260">
    <property type="entry name" value="RNAP_asu_C"/>
</dbReference>
<dbReference type="InterPro" id="IPR036603">
    <property type="entry name" value="RBP11-like"/>
</dbReference>
<dbReference type="Pfam" id="PF01000">
    <property type="entry name" value="RNA_pol_A_bac"/>
    <property type="match status" value="1"/>
</dbReference>
<dbReference type="InterPro" id="IPR011773">
    <property type="entry name" value="DNA-dir_RpoA"/>
</dbReference>
<dbReference type="CDD" id="cd06928">
    <property type="entry name" value="RNAP_alpha_NTD"/>
    <property type="match status" value="1"/>
</dbReference>
<organism evidence="13 14">
    <name type="scientific">Desulfomicrobium orale DSM 12838</name>
    <dbReference type="NCBI Taxonomy" id="888061"/>
    <lineage>
        <taxon>Bacteria</taxon>
        <taxon>Pseudomonadati</taxon>
        <taxon>Thermodesulfobacteriota</taxon>
        <taxon>Desulfovibrionia</taxon>
        <taxon>Desulfovibrionales</taxon>
        <taxon>Desulfomicrobiaceae</taxon>
        <taxon>Desulfomicrobium</taxon>
    </lineage>
</organism>